<proteinExistence type="predicted"/>
<evidence type="ECO:0000313" key="1">
    <source>
        <dbReference type="EMBL" id="MBC8533292.1"/>
    </source>
</evidence>
<dbReference type="InterPro" id="IPR015231">
    <property type="entry name" value="DUF1934"/>
</dbReference>
<gene>
    <name evidence="1" type="ORF">IAG03_04595</name>
</gene>
<organism evidence="1 2">
    <name type="scientific">Yeguia hominis</name>
    <dbReference type="NCBI Taxonomy" id="2763662"/>
    <lineage>
        <taxon>Bacteria</taxon>
        <taxon>Bacillati</taxon>
        <taxon>Bacillota</taxon>
        <taxon>Clostridia</taxon>
        <taxon>Eubacteriales</taxon>
        <taxon>Yeguiaceae</taxon>
        <taxon>Yeguia</taxon>
    </lineage>
</organism>
<comment type="caution">
    <text evidence="1">The sequence shown here is derived from an EMBL/GenBank/DDBJ whole genome shotgun (WGS) entry which is preliminary data.</text>
</comment>
<dbReference type="EMBL" id="JACRSN010000005">
    <property type="protein sequence ID" value="MBC8533292.1"/>
    <property type="molecule type" value="Genomic_DNA"/>
</dbReference>
<reference evidence="1" key="1">
    <citation type="submission" date="2020-08" db="EMBL/GenBank/DDBJ databases">
        <title>Genome public.</title>
        <authorList>
            <person name="Liu C."/>
            <person name="Sun Q."/>
        </authorList>
    </citation>
    <scope>NUCLEOTIDE SEQUENCE</scope>
    <source>
        <strain evidence="1">NSJ-40</strain>
    </source>
</reference>
<dbReference type="SUPFAM" id="SSF50814">
    <property type="entry name" value="Lipocalins"/>
    <property type="match status" value="1"/>
</dbReference>
<dbReference type="Gene3D" id="2.40.128.20">
    <property type="match status" value="1"/>
</dbReference>
<dbReference type="RefSeq" id="WP_249318638.1">
    <property type="nucleotide sequence ID" value="NZ_JACRSN010000005.1"/>
</dbReference>
<dbReference type="Proteomes" id="UP000651482">
    <property type="component" value="Unassembled WGS sequence"/>
</dbReference>
<keyword evidence="2" id="KW-1185">Reference proteome</keyword>
<name>A0A926D8I3_9FIRM</name>
<dbReference type="AlphaFoldDB" id="A0A926D8I3"/>
<sequence>MLENFLISITGKQEMDGETGEINLTTLGSYVQKGDKRFIVYKEYADSEEKPRTSILKVEKDGKVTLMHSGDATRLVLEAGKRHLCQYDTGYGSLMVGVFTSDVQTRLCEKGGDLKIHYTLDINASLSSRNEISVTVKEAGQESCQN</sequence>
<accession>A0A926D8I3</accession>
<protein>
    <submittedName>
        <fullName evidence="1">DUF1934 domain-containing protein</fullName>
    </submittedName>
</protein>
<evidence type="ECO:0000313" key="2">
    <source>
        <dbReference type="Proteomes" id="UP000651482"/>
    </source>
</evidence>
<dbReference type="InterPro" id="IPR012674">
    <property type="entry name" value="Calycin"/>
</dbReference>
<dbReference type="Pfam" id="PF09148">
    <property type="entry name" value="DUF1934"/>
    <property type="match status" value="1"/>
</dbReference>